<name>A0A2S4L465_9HYPO</name>
<dbReference type="AlphaFoldDB" id="A0A2S4L465"/>
<reference evidence="2 3" key="1">
    <citation type="submission" date="2018-01" db="EMBL/GenBank/DDBJ databases">
        <title>Harnessing the power of phylogenomics to disentangle the directionality and signatures of interkingdom host jumping in the parasitic fungal genus Tolypocladium.</title>
        <authorList>
            <person name="Quandt C.A."/>
            <person name="Patterson W."/>
            <person name="Spatafora J.W."/>
        </authorList>
    </citation>
    <scope>NUCLEOTIDE SEQUENCE [LARGE SCALE GENOMIC DNA]</scope>
    <source>
        <strain evidence="2 3">NRBC 100945</strain>
    </source>
</reference>
<keyword evidence="1" id="KW-0732">Signal</keyword>
<dbReference type="EMBL" id="PKSG01000268">
    <property type="protein sequence ID" value="POR37233.1"/>
    <property type="molecule type" value="Genomic_DNA"/>
</dbReference>
<dbReference type="Proteomes" id="UP000237481">
    <property type="component" value="Unassembled WGS sequence"/>
</dbReference>
<accession>A0A2S4L465</accession>
<organism evidence="2 3">
    <name type="scientific">Tolypocladium paradoxum</name>
    <dbReference type="NCBI Taxonomy" id="94208"/>
    <lineage>
        <taxon>Eukaryota</taxon>
        <taxon>Fungi</taxon>
        <taxon>Dikarya</taxon>
        <taxon>Ascomycota</taxon>
        <taxon>Pezizomycotina</taxon>
        <taxon>Sordariomycetes</taxon>
        <taxon>Hypocreomycetidae</taxon>
        <taxon>Hypocreales</taxon>
        <taxon>Ophiocordycipitaceae</taxon>
        <taxon>Tolypocladium</taxon>
    </lineage>
</organism>
<evidence type="ECO:0000313" key="2">
    <source>
        <dbReference type="EMBL" id="POR37233.1"/>
    </source>
</evidence>
<evidence type="ECO:0000256" key="1">
    <source>
        <dbReference type="SAM" id="SignalP"/>
    </source>
</evidence>
<feature type="signal peptide" evidence="1">
    <location>
        <begin position="1"/>
        <end position="18"/>
    </location>
</feature>
<gene>
    <name evidence="2" type="ORF">TPAR_02562</name>
</gene>
<protein>
    <recommendedName>
        <fullName evidence="4">CYTH domain-containing protein</fullName>
    </recommendedName>
</protein>
<feature type="chain" id="PRO_5015428598" description="CYTH domain-containing protein" evidence="1">
    <location>
        <begin position="19"/>
        <end position="261"/>
    </location>
</feature>
<evidence type="ECO:0008006" key="4">
    <source>
        <dbReference type="Google" id="ProtNLM"/>
    </source>
</evidence>
<proteinExistence type="predicted"/>
<evidence type="ECO:0000313" key="3">
    <source>
        <dbReference type="Proteomes" id="UP000237481"/>
    </source>
</evidence>
<keyword evidence="3" id="KW-1185">Reference proteome</keyword>
<comment type="caution">
    <text evidence="2">The sequence shown here is derived from an EMBL/GenBank/DDBJ whole genome shotgun (WGS) entry which is preliminary data.</text>
</comment>
<dbReference type="OrthoDB" id="3917713at2759"/>
<sequence length="261" mass="30126">MQRHLFLALALFALCLLGKHIKVNLQWAICDADPQTVLQKLGEDGTREPYKKTPVTYYDTDPPSYTRRGLMFRTKTRRDEELSAVKARFDPRASVAPDGFLRDREALVEAQFNITALDTRERFLCVWDRYGSDTSFSCQIQSTLAGRTGLWTDEQIRFAERCQSVTWDNLVAFGPSPNPKWRLHVLGHRAVFDDVQAGSFHLMELEVKVLKHNGDEVFEKITRYLRERGIMLCHKQEPRSLRLFQAMGYHGSHHNLVKQSG</sequence>